<feature type="domain" description="DNA mismatch repair proteins mutS family" evidence="4">
    <location>
        <begin position="322"/>
        <end position="499"/>
    </location>
</feature>
<evidence type="ECO:0000256" key="2">
    <source>
        <dbReference type="ARBA" id="ARBA00022840"/>
    </source>
</evidence>
<dbReference type="AlphaFoldDB" id="A0A7K0DTG0"/>
<dbReference type="GO" id="GO:0006298">
    <property type="term" value="P:mismatch repair"/>
    <property type="evidence" value="ECO:0007669"/>
    <property type="project" value="InterPro"/>
</dbReference>
<name>A0A7K0DTG0_9NOCA</name>
<dbReference type="Pfam" id="PF00488">
    <property type="entry name" value="MutS_V"/>
    <property type="match status" value="1"/>
</dbReference>
<dbReference type="GO" id="GO:0140664">
    <property type="term" value="F:ATP-dependent DNA damage sensor activity"/>
    <property type="evidence" value="ECO:0007669"/>
    <property type="project" value="InterPro"/>
</dbReference>
<evidence type="ECO:0000313" key="5">
    <source>
        <dbReference type="EMBL" id="MQY29053.1"/>
    </source>
</evidence>
<gene>
    <name evidence="5" type="primary">mutS</name>
    <name evidence="5" type="ORF">NRB56_46420</name>
</gene>
<dbReference type="InterPro" id="IPR036187">
    <property type="entry name" value="DNA_mismatch_repair_MutS_sf"/>
</dbReference>
<keyword evidence="6" id="KW-1185">Reference proteome</keyword>
<sequence length="502" mass="55410">MLWQPRSAPIAETMLADRVRADLHLDRIIAAVAGDLDPYRLTEWLRRPLCDLDAVHYRQEVFADLASPATYRVFDEFAVALWRMRDLTKRAADQRHTRQRARWLLDAAAEYVRAVTRLRDDLAGSALTSRALTGWHDYLRELTGGADFTRLAADVEATENALGGVRFAVRIQDRTVEVGTCGGEPDYAETIANLFRRFGSGEPGLRSAPDRADPDPFETQVLDRVVELFPAPFRLLDRFAREHEDFADPGVIRFDREIHFYLRYLAVAERVTGDDRAMTLPRVTVDVDRPRVSGAFDLALALKCVAERKPLVCNDFRLDDAERILLVTGPNSGGKTTFARAVGQLVYLAALGCPVPASEARLPLPDRMFTHFERADAADDRSGRLLRELTAVRDTLAAATGRSVILLNESFASTTTADGLRIAGEVLGRIVALGAVTVFVTFLEGLAEGPATVGLVAGVDPEDPARRTYRLERRPADGQPQAAALAHRYGLTYAAVTARVTG</sequence>
<accession>A0A7K0DTG0</accession>
<dbReference type="SUPFAM" id="SSF52540">
    <property type="entry name" value="P-loop containing nucleoside triphosphate hydrolases"/>
    <property type="match status" value="1"/>
</dbReference>
<dbReference type="GO" id="GO:0030983">
    <property type="term" value="F:mismatched DNA binding"/>
    <property type="evidence" value="ECO:0007669"/>
    <property type="project" value="InterPro"/>
</dbReference>
<evidence type="ECO:0000259" key="4">
    <source>
        <dbReference type="SMART" id="SM00534"/>
    </source>
</evidence>
<dbReference type="GO" id="GO:0005524">
    <property type="term" value="F:ATP binding"/>
    <property type="evidence" value="ECO:0007669"/>
    <property type="project" value="UniProtKB-KW"/>
</dbReference>
<dbReference type="SMART" id="SM00534">
    <property type="entry name" value="MUTSac"/>
    <property type="match status" value="1"/>
</dbReference>
<protein>
    <submittedName>
        <fullName evidence="5">DNA mismatch repair protein MutS</fullName>
    </submittedName>
</protein>
<proteinExistence type="predicted"/>
<dbReference type="GO" id="GO:0005829">
    <property type="term" value="C:cytosol"/>
    <property type="evidence" value="ECO:0007669"/>
    <property type="project" value="TreeGrafter"/>
</dbReference>
<evidence type="ECO:0000313" key="6">
    <source>
        <dbReference type="Proteomes" id="UP000431401"/>
    </source>
</evidence>
<reference evidence="5 6" key="1">
    <citation type="submission" date="2019-10" db="EMBL/GenBank/DDBJ databases">
        <title>Nocardia macrotermitis sp. nov. and Nocardia aurantia sp. nov., isolated from the gut of fungus growing-termite Macrotermes natalensis.</title>
        <authorList>
            <person name="Benndorf R."/>
            <person name="Schwitalla J."/>
            <person name="Martin K."/>
            <person name="De Beer W."/>
            <person name="Kaster A.-K."/>
            <person name="Vollmers J."/>
            <person name="Poulsen M."/>
            <person name="Beemelmanns C."/>
        </authorList>
    </citation>
    <scope>NUCLEOTIDE SEQUENCE [LARGE SCALE GENOMIC DNA]</scope>
    <source>
        <strain evidence="5 6">RB56</strain>
    </source>
</reference>
<evidence type="ECO:0000256" key="3">
    <source>
        <dbReference type="ARBA" id="ARBA00023125"/>
    </source>
</evidence>
<dbReference type="PANTHER" id="PTHR11361">
    <property type="entry name" value="DNA MISMATCH REPAIR PROTEIN MUTS FAMILY MEMBER"/>
    <property type="match status" value="1"/>
</dbReference>
<comment type="caution">
    <text evidence="5">The sequence shown here is derived from an EMBL/GenBank/DDBJ whole genome shotgun (WGS) entry which is preliminary data.</text>
</comment>
<dbReference type="EMBL" id="WEGI01000010">
    <property type="protein sequence ID" value="MQY29053.1"/>
    <property type="molecule type" value="Genomic_DNA"/>
</dbReference>
<dbReference type="Gene3D" id="3.40.50.300">
    <property type="entry name" value="P-loop containing nucleotide triphosphate hydrolases"/>
    <property type="match status" value="1"/>
</dbReference>
<dbReference type="InterPro" id="IPR027417">
    <property type="entry name" value="P-loop_NTPase"/>
</dbReference>
<keyword evidence="1" id="KW-0547">Nucleotide-binding</keyword>
<evidence type="ECO:0000256" key="1">
    <source>
        <dbReference type="ARBA" id="ARBA00022741"/>
    </source>
</evidence>
<dbReference type="SUPFAM" id="SSF48334">
    <property type="entry name" value="DNA repair protein MutS, domain III"/>
    <property type="match status" value="1"/>
</dbReference>
<organism evidence="5 6">
    <name type="scientific">Nocardia aurantia</name>
    <dbReference type="NCBI Taxonomy" id="2585199"/>
    <lineage>
        <taxon>Bacteria</taxon>
        <taxon>Bacillati</taxon>
        <taxon>Actinomycetota</taxon>
        <taxon>Actinomycetes</taxon>
        <taxon>Mycobacteriales</taxon>
        <taxon>Nocardiaceae</taxon>
        <taxon>Nocardia</taxon>
    </lineage>
</organism>
<keyword evidence="3" id="KW-0238">DNA-binding</keyword>
<keyword evidence="2" id="KW-0067">ATP-binding</keyword>
<dbReference type="Proteomes" id="UP000431401">
    <property type="component" value="Unassembled WGS sequence"/>
</dbReference>
<dbReference type="PANTHER" id="PTHR11361:SF34">
    <property type="entry name" value="DNA MISMATCH REPAIR PROTEIN MSH1, MITOCHONDRIAL"/>
    <property type="match status" value="1"/>
</dbReference>
<dbReference type="InterPro" id="IPR000432">
    <property type="entry name" value="DNA_mismatch_repair_MutS_C"/>
</dbReference>
<dbReference type="InterPro" id="IPR045076">
    <property type="entry name" value="MutS"/>
</dbReference>